<dbReference type="RefSeq" id="WP_201924456.1">
    <property type="nucleotide sequence ID" value="NZ_BAABAX010000016.1"/>
</dbReference>
<name>A0A937A6W5_9FLAO</name>
<protein>
    <submittedName>
        <fullName evidence="1">Uncharacterized protein</fullName>
    </submittedName>
</protein>
<dbReference type="AlphaFoldDB" id="A0A937A6W5"/>
<evidence type="ECO:0000313" key="1">
    <source>
        <dbReference type="EMBL" id="MBL0685970.1"/>
    </source>
</evidence>
<gene>
    <name evidence="1" type="ORF">JJQ60_20750</name>
</gene>
<reference evidence="1" key="1">
    <citation type="submission" date="2021-01" db="EMBL/GenBank/DDBJ databases">
        <authorList>
            <person name="Zhong Y.L."/>
        </authorList>
    </citation>
    <scope>NUCLEOTIDE SEQUENCE</scope>
    <source>
        <strain evidence="1">KCTC 23302</strain>
    </source>
</reference>
<proteinExistence type="predicted"/>
<accession>A0A937A6W5</accession>
<comment type="caution">
    <text evidence="1">The sequence shown here is derived from an EMBL/GenBank/DDBJ whole genome shotgun (WGS) entry which is preliminary data.</text>
</comment>
<evidence type="ECO:0000313" key="2">
    <source>
        <dbReference type="Proteomes" id="UP000651057"/>
    </source>
</evidence>
<sequence length="151" mass="17427">MKYSLIFSLLLFLASNHITGQYLKEQECAILTNFSSSGDMKGLSDFLETKGFLKDTKEHNKYIFYNWKKTDGFYYGVRINKSSKQVTYLTNDQNYVLRLLSHFMTDYSKIKSEKQGENKALHIFDSKESTIAVMLDTSADSGSHLLYVINK</sequence>
<dbReference type="EMBL" id="JAERQJ010000015">
    <property type="protein sequence ID" value="MBL0685970.1"/>
    <property type="molecule type" value="Genomic_DNA"/>
</dbReference>
<keyword evidence="2" id="KW-1185">Reference proteome</keyword>
<organism evidence="1 2">
    <name type="scientific">Aquimarina mytili</name>
    <dbReference type="NCBI Taxonomy" id="874423"/>
    <lineage>
        <taxon>Bacteria</taxon>
        <taxon>Pseudomonadati</taxon>
        <taxon>Bacteroidota</taxon>
        <taxon>Flavobacteriia</taxon>
        <taxon>Flavobacteriales</taxon>
        <taxon>Flavobacteriaceae</taxon>
        <taxon>Aquimarina</taxon>
    </lineage>
</organism>
<dbReference type="Proteomes" id="UP000651057">
    <property type="component" value="Unassembled WGS sequence"/>
</dbReference>